<evidence type="ECO:0000256" key="8">
    <source>
        <dbReference type="ARBA" id="ARBA00023015"/>
    </source>
</evidence>
<dbReference type="GO" id="GO:0005737">
    <property type="term" value="C:cytoplasm"/>
    <property type="evidence" value="ECO:0007669"/>
    <property type="project" value="UniProtKB-SubCell"/>
</dbReference>
<comment type="subcellular location">
    <subcellularLocation>
        <location evidence="1">Cytoplasm</location>
    </subcellularLocation>
</comment>
<dbReference type="InterPro" id="IPR036388">
    <property type="entry name" value="WH-like_DNA-bd_sf"/>
</dbReference>
<evidence type="ECO:0000256" key="7">
    <source>
        <dbReference type="ARBA" id="ARBA00023004"/>
    </source>
</evidence>
<dbReference type="GO" id="GO:0003700">
    <property type="term" value="F:DNA-binding transcription factor activity"/>
    <property type="evidence" value="ECO:0007669"/>
    <property type="project" value="InterPro"/>
</dbReference>
<keyword evidence="4" id="KW-0678">Repressor</keyword>
<evidence type="ECO:0000256" key="2">
    <source>
        <dbReference type="ARBA" id="ARBA00007957"/>
    </source>
</evidence>
<organism evidence="13 14">
    <name type="scientific">Rhodococcus rhodnii</name>
    <dbReference type="NCBI Taxonomy" id="38312"/>
    <lineage>
        <taxon>Bacteria</taxon>
        <taxon>Bacillati</taxon>
        <taxon>Actinomycetota</taxon>
        <taxon>Actinomycetes</taxon>
        <taxon>Mycobacteriales</taxon>
        <taxon>Nocardiaceae</taxon>
        <taxon>Rhodococcus</taxon>
    </lineage>
</organism>
<comment type="caution">
    <text evidence="13">The sequence shown here is derived from an EMBL/GenBank/DDBJ whole genome shotgun (WGS) entry which is preliminary data.</text>
</comment>
<comment type="cofactor">
    <cofactor evidence="11">
        <name>Zn(2+)</name>
        <dbReference type="ChEBI" id="CHEBI:29105"/>
    </cofactor>
    <text evidence="11">Binds 1 zinc ion per subunit.</text>
</comment>
<dbReference type="CDD" id="cd07153">
    <property type="entry name" value="Fur_like"/>
    <property type="match status" value="1"/>
</dbReference>
<comment type="similarity">
    <text evidence="2">Belongs to the Fur family.</text>
</comment>
<evidence type="ECO:0000313" key="14">
    <source>
        <dbReference type="Proteomes" id="UP000471120"/>
    </source>
</evidence>
<dbReference type="InterPro" id="IPR002481">
    <property type="entry name" value="FUR"/>
</dbReference>
<evidence type="ECO:0000256" key="5">
    <source>
        <dbReference type="ARBA" id="ARBA00022723"/>
    </source>
</evidence>
<feature type="binding site" evidence="11">
    <location>
        <position position="134"/>
    </location>
    <ligand>
        <name>Zn(2+)</name>
        <dbReference type="ChEBI" id="CHEBI:29105"/>
    </ligand>
</feature>
<proteinExistence type="inferred from homology"/>
<keyword evidence="10" id="KW-0804">Transcription</keyword>
<evidence type="ECO:0000256" key="6">
    <source>
        <dbReference type="ARBA" id="ARBA00022833"/>
    </source>
</evidence>
<dbReference type="PANTHER" id="PTHR33202">
    <property type="entry name" value="ZINC UPTAKE REGULATION PROTEIN"/>
    <property type="match status" value="1"/>
</dbReference>
<dbReference type="InterPro" id="IPR043135">
    <property type="entry name" value="Fur_C"/>
</dbReference>
<keyword evidence="3" id="KW-0963">Cytoplasm</keyword>
<dbReference type="InterPro" id="IPR036390">
    <property type="entry name" value="WH_DNA-bd_sf"/>
</dbReference>
<protein>
    <submittedName>
        <fullName evidence="13">Transcriptional repressor</fullName>
    </submittedName>
</protein>
<dbReference type="GO" id="GO:1900376">
    <property type="term" value="P:regulation of secondary metabolite biosynthetic process"/>
    <property type="evidence" value="ECO:0007669"/>
    <property type="project" value="TreeGrafter"/>
</dbReference>
<gene>
    <name evidence="13" type="ORF">DW322_17660</name>
</gene>
<keyword evidence="8" id="KW-0805">Transcription regulation</keyword>
<dbReference type="EMBL" id="QRCM01000001">
    <property type="protein sequence ID" value="TXG92828.1"/>
    <property type="molecule type" value="Genomic_DNA"/>
</dbReference>
<dbReference type="Pfam" id="PF01475">
    <property type="entry name" value="FUR"/>
    <property type="match status" value="1"/>
</dbReference>
<dbReference type="Gene3D" id="3.30.1490.190">
    <property type="match status" value="1"/>
</dbReference>
<dbReference type="AlphaFoldDB" id="A0A6P2CP50"/>
<dbReference type="GO" id="GO:0045892">
    <property type="term" value="P:negative regulation of DNA-templated transcription"/>
    <property type="evidence" value="ECO:0007669"/>
    <property type="project" value="TreeGrafter"/>
</dbReference>
<dbReference type="GO" id="GO:0008270">
    <property type="term" value="F:zinc ion binding"/>
    <property type="evidence" value="ECO:0007669"/>
    <property type="project" value="TreeGrafter"/>
</dbReference>
<accession>A0A6P2CP50</accession>
<keyword evidence="9" id="KW-0238">DNA-binding</keyword>
<sequence length="145" mass="16106">MPTSADFPEQLRDVRLRVTRPRIAVLEAVHAHPHSDTETIFTAVRESRPSVSRQAVYDVLHALTAKGLLRRIQPAGSVSLYEARVGDNHHHIVCRSCGTVRDVDCVVGEPPCITPPDQEDFVLDQAEVLFWGICPDCSEASRSPR</sequence>
<evidence type="ECO:0000313" key="13">
    <source>
        <dbReference type="EMBL" id="TXG92828.1"/>
    </source>
</evidence>
<evidence type="ECO:0000256" key="1">
    <source>
        <dbReference type="ARBA" id="ARBA00004496"/>
    </source>
</evidence>
<dbReference type="SUPFAM" id="SSF46785">
    <property type="entry name" value="Winged helix' DNA-binding domain"/>
    <property type="match status" value="1"/>
</dbReference>
<evidence type="ECO:0000256" key="9">
    <source>
        <dbReference type="ARBA" id="ARBA00023125"/>
    </source>
</evidence>
<comment type="cofactor">
    <cofactor evidence="12">
        <name>Mn(2+)</name>
        <dbReference type="ChEBI" id="CHEBI:29035"/>
    </cofactor>
    <cofactor evidence="12">
        <name>Fe(2+)</name>
        <dbReference type="ChEBI" id="CHEBI:29033"/>
    </cofactor>
    <text evidence="12">Binds 1 Mn(2+) or Fe(2+) ion per subunit.</text>
</comment>
<evidence type="ECO:0000256" key="3">
    <source>
        <dbReference type="ARBA" id="ARBA00022490"/>
    </source>
</evidence>
<dbReference type="Gene3D" id="1.10.10.10">
    <property type="entry name" value="Winged helix-like DNA-binding domain superfamily/Winged helix DNA-binding domain"/>
    <property type="match status" value="1"/>
</dbReference>
<keyword evidence="7 12" id="KW-0408">Iron</keyword>
<feature type="binding site" evidence="12">
    <location>
        <position position="109"/>
    </location>
    <ligand>
        <name>Fe cation</name>
        <dbReference type="ChEBI" id="CHEBI:24875"/>
    </ligand>
</feature>
<feature type="binding site" evidence="11">
    <location>
        <position position="137"/>
    </location>
    <ligand>
        <name>Zn(2+)</name>
        <dbReference type="ChEBI" id="CHEBI:29105"/>
    </ligand>
</feature>
<evidence type="ECO:0000256" key="4">
    <source>
        <dbReference type="ARBA" id="ARBA00022491"/>
    </source>
</evidence>
<feature type="binding site" evidence="11">
    <location>
        <position position="97"/>
    </location>
    <ligand>
        <name>Zn(2+)</name>
        <dbReference type="ChEBI" id="CHEBI:29105"/>
    </ligand>
</feature>
<reference evidence="13 14" key="1">
    <citation type="submission" date="2018-07" db="EMBL/GenBank/DDBJ databases">
        <title>Genome sequence of Rhodococcus rhodnii ATCC 35071 from Rhodnius prolixus.</title>
        <authorList>
            <person name="Patel V."/>
            <person name="Vogel K.J."/>
        </authorList>
    </citation>
    <scope>NUCLEOTIDE SEQUENCE [LARGE SCALE GENOMIC DNA]</scope>
    <source>
        <strain evidence="13 14">ATCC 35071</strain>
    </source>
</reference>
<keyword evidence="5 11" id="KW-0479">Metal-binding</keyword>
<name>A0A6P2CP50_9NOCA</name>
<evidence type="ECO:0000256" key="12">
    <source>
        <dbReference type="PIRSR" id="PIRSR602481-2"/>
    </source>
</evidence>
<dbReference type="GO" id="GO:0000976">
    <property type="term" value="F:transcription cis-regulatory region binding"/>
    <property type="evidence" value="ECO:0007669"/>
    <property type="project" value="TreeGrafter"/>
</dbReference>
<keyword evidence="6 11" id="KW-0862">Zinc</keyword>
<feature type="binding site" evidence="11">
    <location>
        <position position="94"/>
    </location>
    <ligand>
        <name>Zn(2+)</name>
        <dbReference type="ChEBI" id="CHEBI:29105"/>
    </ligand>
</feature>
<dbReference type="Proteomes" id="UP000471120">
    <property type="component" value="Unassembled WGS sequence"/>
</dbReference>
<evidence type="ECO:0000256" key="10">
    <source>
        <dbReference type="ARBA" id="ARBA00023163"/>
    </source>
</evidence>
<evidence type="ECO:0000256" key="11">
    <source>
        <dbReference type="PIRSR" id="PIRSR602481-1"/>
    </source>
</evidence>
<dbReference type="PANTHER" id="PTHR33202:SF18">
    <property type="entry name" value="TRANSCRIPTIONAL REGULATOR FURA"/>
    <property type="match status" value="1"/>
</dbReference>